<evidence type="ECO:0000313" key="2">
    <source>
        <dbReference type="Proteomes" id="UP000593560"/>
    </source>
</evidence>
<name>A0A7J9GDA8_9ROSI</name>
<reference evidence="1 2" key="1">
    <citation type="journal article" date="2019" name="Genome Biol. Evol.">
        <title>Insights into the evolution of the New World diploid cottons (Gossypium, subgenus Houzingenia) based on genome sequencing.</title>
        <authorList>
            <person name="Grover C.E."/>
            <person name="Arick M.A. 2nd"/>
            <person name="Thrash A."/>
            <person name="Conover J.L."/>
            <person name="Sanders W.S."/>
            <person name="Peterson D.G."/>
            <person name="Frelichowski J.E."/>
            <person name="Scheffler J.A."/>
            <person name="Scheffler B.E."/>
            <person name="Wendel J.F."/>
        </authorList>
    </citation>
    <scope>NUCLEOTIDE SEQUENCE [LARGE SCALE GENOMIC DNA]</scope>
    <source>
        <strain evidence="1">0</strain>
        <tissue evidence="1">Leaf</tissue>
    </source>
</reference>
<dbReference type="Proteomes" id="UP000593560">
    <property type="component" value="Unassembled WGS sequence"/>
</dbReference>
<sequence length="26" mass="3019">MNQLVVLVDPPSYVRRLLEEDIDSSM</sequence>
<proteinExistence type="predicted"/>
<protein>
    <submittedName>
        <fullName evidence="1">Uncharacterized protein</fullName>
    </submittedName>
</protein>
<gene>
    <name evidence="1" type="ORF">Gohar_006410</name>
</gene>
<comment type="caution">
    <text evidence="1">The sequence shown here is derived from an EMBL/GenBank/DDBJ whole genome shotgun (WGS) entry which is preliminary data.</text>
</comment>
<feature type="non-terminal residue" evidence="1">
    <location>
        <position position="26"/>
    </location>
</feature>
<accession>A0A7J9GDA8</accession>
<dbReference type="OrthoDB" id="1435729at2759"/>
<evidence type="ECO:0000313" key="1">
    <source>
        <dbReference type="EMBL" id="MBA0795557.1"/>
    </source>
</evidence>
<keyword evidence="2" id="KW-1185">Reference proteome</keyword>
<dbReference type="AlphaFoldDB" id="A0A7J9GDA8"/>
<organism evidence="1 2">
    <name type="scientific">Gossypium harknessii</name>
    <dbReference type="NCBI Taxonomy" id="34285"/>
    <lineage>
        <taxon>Eukaryota</taxon>
        <taxon>Viridiplantae</taxon>
        <taxon>Streptophyta</taxon>
        <taxon>Embryophyta</taxon>
        <taxon>Tracheophyta</taxon>
        <taxon>Spermatophyta</taxon>
        <taxon>Magnoliopsida</taxon>
        <taxon>eudicotyledons</taxon>
        <taxon>Gunneridae</taxon>
        <taxon>Pentapetalae</taxon>
        <taxon>rosids</taxon>
        <taxon>malvids</taxon>
        <taxon>Malvales</taxon>
        <taxon>Malvaceae</taxon>
        <taxon>Malvoideae</taxon>
        <taxon>Gossypium</taxon>
    </lineage>
</organism>
<dbReference type="EMBL" id="JABFAD010000004">
    <property type="protein sequence ID" value="MBA0795557.1"/>
    <property type="molecule type" value="Genomic_DNA"/>
</dbReference>